<reference evidence="3 4" key="1">
    <citation type="submission" date="2024-08" db="EMBL/GenBank/DDBJ databases">
        <title>Insights into the chromosomal genome structure of Flemingia macrophylla.</title>
        <authorList>
            <person name="Ding Y."/>
            <person name="Zhao Y."/>
            <person name="Bi W."/>
            <person name="Wu M."/>
            <person name="Zhao G."/>
            <person name="Gong Y."/>
            <person name="Li W."/>
            <person name="Zhang P."/>
        </authorList>
    </citation>
    <scope>NUCLEOTIDE SEQUENCE [LARGE SCALE GENOMIC DNA]</scope>
    <source>
        <strain evidence="3">DYQJB</strain>
        <tissue evidence="3">Leaf</tissue>
    </source>
</reference>
<keyword evidence="4" id="KW-1185">Reference proteome</keyword>
<dbReference type="InterPro" id="IPR027944">
    <property type="entry name" value="SEO_C"/>
</dbReference>
<sequence>MNVVMSTKSSLKSLLHITGNENSPLAMSDEQILEQIYATHVHSDTKFDVESLFTLVENTLRRTTIIVDNVAQGSHEITLEHIDDKIPRFDSPLCTLKQICSEMSCKPPSEEIAHKTTLSILNKLSTYEWDEKAVLTLAAFALEYSDFWLLAQYQPTDPIAKSVAILKRVPILTRPLALQKHRQAILELNNLVKATLQVIQLIFRLEKLTTYNTKDVPALGDSIAQIPVNVYWAIITIVAVVTQFDCLLTESVHKQELSHYGQKINIILSKLRKQIILCEEQIETVEYHRKLEKSFQTPTEVMEVVKLLISYKDAPQPLYDGATKTTVDIGILKRKNIYLFLTSLDITEEDISVVRTAYDSFKTNNQYKIVWIPMVEEWTEQLRKRFDILKSQMPGLVMQHPGRIAGYNYIKEEWQFKNTSMVVALNPQGKVENKNAFPLIQAYGVEAFPFTDRMVDEIHRKRSGVGVLLGNLFPELKTSMNEHKYILIYGGKEREWIQQFTKHANAIADDAALKDAKIYIDLFCLEKKEKSLEKRFWSGIESLFVTMVHKTVDAATQEVQKILSYKNESGWVFLCKGPAVVVSGHGNTMLKTMADFGGWKGDVIKKGFEYSFKEFHGKVVATTHRCSHLEIHNVAGKLPETIKCPECPKTMQIFITYKCCHNENTTR</sequence>
<name>A0ABD1LNL0_9FABA</name>
<dbReference type="PANTHER" id="PTHR33232">
    <property type="entry name" value="PROTEIN SIEVE ELEMENT OCCLUSION B-LIKE"/>
    <property type="match status" value="1"/>
</dbReference>
<evidence type="ECO:0000259" key="1">
    <source>
        <dbReference type="Pfam" id="PF14576"/>
    </source>
</evidence>
<dbReference type="Proteomes" id="UP001603857">
    <property type="component" value="Unassembled WGS sequence"/>
</dbReference>
<dbReference type="InterPro" id="IPR039299">
    <property type="entry name" value="SEOA"/>
</dbReference>
<evidence type="ECO:0000259" key="2">
    <source>
        <dbReference type="Pfam" id="PF14577"/>
    </source>
</evidence>
<dbReference type="AlphaFoldDB" id="A0ABD1LNL0"/>
<gene>
    <name evidence="3" type="ORF">Fmac_024160</name>
</gene>
<comment type="caution">
    <text evidence="3">The sequence shown here is derived from an EMBL/GenBank/DDBJ whole genome shotgun (WGS) entry which is preliminary data.</text>
</comment>
<dbReference type="PANTHER" id="PTHR33232:SF18">
    <property type="entry name" value="PROTEIN SIEVE ELEMENT OCCLUSION B-LIKE"/>
    <property type="match status" value="1"/>
</dbReference>
<evidence type="ECO:0000313" key="4">
    <source>
        <dbReference type="Proteomes" id="UP001603857"/>
    </source>
</evidence>
<protein>
    <recommendedName>
        <fullName evidence="5">Protein SIEVE ELEMENT OCCLUSION B-like</fullName>
    </recommendedName>
</protein>
<evidence type="ECO:0008006" key="5">
    <source>
        <dbReference type="Google" id="ProtNLM"/>
    </source>
</evidence>
<dbReference type="Pfam" id="PF14576">
    <property type="entry name" value="SEO_N"/>
    <property type="match status" value="1"/>
</dbReference>
<evidence type="ECO:0000313" key="3">
    <source>
        <dbReference type="EMBL" id="KAL2325102.1"/>
    </source>
</evidence>
<feature type="domain" description="Sieve element occlusion N-terminal" evidence="1">
    <location>
        <begin position="28"/>
        <end position="298"/>
    </location>
</feature>
<feature type="domain" description="Sieve element occlusion C-terminal" evidence="2">
    <location>
        <begin position="467"/>
        <end position="661"/>
    </location>
</feature>
<dbReference type="EMBL" id="JBGMDY010000008">
    <property type="protein sequence ID" value="KAL2325102.1"/>
    <property type="molecule type" value="Genomic_DNA"/>
</dbReference>
<accession>A0ABD1LNL0</accession>
<dbReference type="Pfam" id="PF14577">
    <property type="entry name" value="SEO_C"/>
    <property type="match status" value="1"/>
</dbReference>
<proteinExistence type="predicted"/>
<organism evidence="3 4">
    <name type="scientific">Flemingia macrophylla</name>
    <dbReference type="NCBI Taxonomy" id="520843"/>
    <lineage>
        <taxon>Eukaryota</taxon>
        <taxon>Viridiplantae</taxon>
        <taxon>Streptophyta</taxon>
        <taxon>Embryophyta</taxon>
        <taxon>Tracheophyta</taxon>
        <taxon>Spermatophyta</taxon>
        <taxon>Magnoliopsida</taxon>
        <taxon>eudicotyledons</taxon>
        <taxon>Gunneridae</taxon>
        <taxon>Pentapetalae</taxon>
        <taxon>rosids</taxon>
        <taxon>fabids</taxon>
        <taxon>Fabales</taxon>
        <taxon>Fabaceae</taxon>
        <taxon>Papilionoideae</taxon>
        <taxon>50 kb inversion clade</taxon>
        <taxon>NPAAA clade</taxon>
        <taxon>indigoferoid/millettioid clade</taxon>
        <taxon>Phaseoleae</taxon>
        <taxon>Flemingia</taxon>
    </lineage>
</organism>
<dbReference type="InterPro" id="IPR027942">
    <property type="entry name" value="SEO_N"/>
</dbReference>